<name>A0AAD7I358_9AGAR</name>
<keyword evidence="3" id="KW-0472">Membrane</keyword>
<reference evidence="5" key="1">
    <citation type="submission" date="2023-03" db="EMBL/GenBank/DDBJ databases">
        <title>Massive genome expansion in bonnet fungi (Mycena s.s.) driven by repeated elements and novel gene families across ecological guilds.</title>
        <authorList>
            <consortium name="Lawrence Berkeley National Laboratory"/>
            <person name="Harder C.B."/>
            <person name="Miyauchi S."/>
            <person name="Viragh M."/>
            <person name="Kuo A."/>
            <person name="Thoen E."/>
            <person name="Andreopoulos B."/>
            <person name="Lu D."/>
            <person name="Skrede I."/>
            <person name="Drula E."/>
            <person name="Henrissat B."/>
            <person name="Morin E."/>
            <person name="Kohler A."/>
            <person name="Barry K."/>
            <person name="LaButti K."/>
            <person name="Morin E."/>
            <person name="Salamov A."/>
            <person name="Lipzen A."/>
            <person name="Mereny Z."/>
            <person name="Hegedus B."/>
            <person name="Baldrian P."/>
            <person name="Stursova M."/>
            <person name="Weitz H."/>
            <person name="Taylor A."/>
            <person name="Grigoriev I.V."/>
            <person name="Nagy L.G."/>
            <person name="Martin F."/>
            <person name="Kauserud H."/>
        </authorList>
    </citation>
    <scope>NUCLEOTIDE SEQUENCE</scope>
    <source>
        <strain evidence="5">CBHHK182m</strain>
    </source>
</reference>
<proteinExistence type="predicted"/>
<feature type="transmembrane region" description="Helical" evidence="3">
    <location>
        <begin position="129"/>
        <end position="152"/>
    </location>
</feature>
<evidence type="ECO:0000256" key="2">
    <source>
        <dbReference type="SAM" id="MobiDB-lite"/>
    </source>
</evidence>
<feature type="signal peptide" evidence="4">
    <location>
        <begin position="1"/>
        <end position="20"/>
    </location>
</feature>
<organism evidence="5 6">
    <name type="scientific">Mycena metata</name>
    <dbReference type="NCBI Taxonomy" id="1033252"/>
    <lineage>
        <taxon>Eukaryota</taxon>
        <taxon>Fungi</taxon>
        <taxon>Dikarya</taxon>
        <taxon>Basidiomycota</taxon>
        <taxon>Agaricomycotina</taxon>
        <taxon>Agaricomycetes</taxon>
        <taxon>Agaricomycetidae</taxon>
        <taxon>Agaricales</taxon>
        <taxon>Marasmiineae</taxon>
        <taxon>Mycenaceae</taxon>
        <taxon>Mycena</taxon>
    </lineage>
</organism>
<feature type="coiled-coil region" evidence="1">
    <location>
        <begin position="165"/>
        <end position="192"/>
    </location>
</feature>
<dbReference type="EMBL" id="JARKIB010000134">
    <property type="protein sequence ID" value="KAJ7734106.1"/>
    <property type="molecule type" value="Genomic_DNA"/>
</dbReference>
<dbReference type="AlphaFoldDB" id="A0AAD7I358"/>
<protein>
    <submittedName>
        <fullName evidence="5">Uncharacterized protein</fullName>
    </submittedName>
</protein>
<feature type="chain" id="PRO_5042146978" evidence="4">
    <location>
        <begin position="21"/>
        <end position="228"/>
    </location>
</feature>
<dbReference type="CDD" id="cd12087">
    <property type="entry name" value="TM_EGFR-like"/>
    <property type="match status" value="1"/>
</dbReference>
<keyword evidence="3" id="KW-1133">Transmembrane helix</keyword>
<keyword evidence="6" id="KW-1185">Reference proteome</keyword>
<evidence type="ECO:0000256" key="3">
    <source>
        <dbReference type="SAM" id="Phobius"/>
    </source>
</evidence>
<sequence>MQVLVAVWALGVAFAVLVAAESSSSFSFGDSSTTDFDSPQSVSSEPGGTISAPPSLPSSDPPASPASSELPTSLASFALPTSPPASGIHTSTSLHSSSSAHNSATVTQITYYPTTLGGTTFGGLPVGHIIAASVGGSVGVSLLAIAVVFLFFRRRRIAHGPVESALDTARRCDALEAELRALRAQLARVEGRQLLSSGSAPITFTNEKDADALRDGSATKDGPPIYAD</sequence>
<feature type="compositionally biased region" description="Pro residues" evidence="2">
    <location>
        <begin position="54"/>
        <end position="64"/>
    </location>
</feature>
<accession>A0AAD7I358</accession>
<feature type="region of interest" description="Disordered" evidence="2">
    <location>
        <begin position="209"/>
        <end position="228"/>
    </location>
</feature>
<dbReference type="Proteomes" id="UP001215598">
    <property type="component" value="Unassembled WGS sequence"/>
</dbReference>
<feature type="region of interest" description="Disordered" evidence="2">
    <location>
        <begin position="26"/>
        <end position="70"/>
    </location>
</feature>
<gene>
    <name evidence="5" type="ORF">B0H16DRAFT_156107</name>
</gene>
<keyword evidence="1" id="KW-0175">Coiled coil</keyword>
<evidence type="ECO:0000313" key="6">
    <source>
        <dbReference type="Proteomes" id="UP001215598"/>
    </source>
</evidence>
<evidence type="ECO:0000313" key="5">
    <source>
        <dbReference type="EMBL" id="KAJ7734106.1"/>
    </source>
</evidence>
<evidence type="ECO:0000256" key="4">
    <source>
        <dbReference type="SAM" id="SignalP"/>
    </source>
</evidence>
<feature type="compositionally biased region" description="Basic and acidic residues" evidence="2">
    <location>
        <begin position="209"/>
        <end position="218"/>
    </location>
</feature>
<keyword evidence="4" id="KW-0732">Signal</keyword>
<comment type="caution">
    <text evidence="5">The sequence shown here is derived from an EMBL/GenBank/DDBJ whole genome shotgun (WGS) entry which is preliminary data.</text>
</comment>
<keyword evidence="3" id="KW-0812">Transmembrane</keyword>
<feature type="compositionally biased region" description="Low complexity" evidence="2">
    <location>
        <begin position="26"/>
        <end position="38"/>
    </location>
</feature>
<evidence type="ECO:0000256" key="1">
    <source>
        <dbReference type="SAM" id="Coils"/>
    </source>
</evidence>